<proteinExistence type="predicted"/>
<organism evidence="3 4">
    <name type="scientific">Amylibacter marinus</name>
    <dbReference type="NCBI Taxonomy" id="1475483"/>
    <lineage>
        <taxon>Bacteria</taxon>
        <taxon>Pseudomonadati</taxon>
        <taxon>Pseudomonadota</taxon>
        <taxon>Alphaproteobacteria</taxon>
        <taxon>Rhodobacterales</taxon>
        <taxon>Paracoccaceae</taxon>
        <taxon>Amylibacter</taxon>
    </lineage>
</organism>
<dbReference type="RefSeq" id="WP_284379505.1">
    <property type="nucleotide sequence ID" value="NZ_BSNN01000008.1"/>
</dbReference>
<gene>
    <name evidence="3" type="ORF">GCM10007939_23600</name>
</gene>
<dbReference type="EMBL" id="BSNN01000008">
    <property type="protein sequence ID" value="GLQ36076.1"/>
    <property type="molecule type" value="Genomic_DNA"/>
</dbReference>
<name>A0ABQ5VXC0_9RHOB</name>
<accession>A0ABQ5VXC0</accession>
<dbReference type="Proteomes" id="UP001156694">
    <property type="component" value="Unassembled WGS sequence"/>
</dbReference>
<dbReference type="Gene3D" id="3.30.830.10">
    <property type="entry name" value="Metalloenzyme, LuxS/M16 peptidase-like"/>
    <property type="match status" value="1"/>
</dbReference>
<protein>
    <recommendedName>
        <fullName evidence="2">Peptidase M16 C-terminal domain-containing protein</fullName>
    </recommendedName>
</protein>
<comment type="caution">
    <text evidence="3">The sequence shown here is derived from an EMBL/GenBank/DDBJ whole genome shotgun (WGS) entry which is preliminary data.</text>
</comment>
<reference evidence="4" key="1">
    <citation type="journal article" date="2019" name="Int. J. Syst. Evol. Microbiol.">
        <title>The Global Catalogue of Microorganisms (GCM) 10K type strain sequencing project: providing services to taxonomists for standard genome sequencing and annotation.</title>
        <authorList>
            <consortium name="The Broad Institute Genomics Platform"/>
            <consortium name="The Broad Institute Genome Sequencing Center for Infectious Disease"/>
            <person name="Wu L."/>
            <person name="Ma J."/>
        </authorList>
    </citation>
    <scope>NUCLEOTIDE SEQUENCE [LARGE SCALE GENOMIC DNA]</scope>
    <source>
        <strain evidence="4">NBRC 110140</strain>
    </source>
</reference>
<evidence type="ECO:0000313" key="4">
    <source>
        <dbReference type="Proteomes" id="UP001156694"/>
    </source>
</evidence>
<keyword evidence="4" id="KW-1185">Reference proteome</keyword>
<feature type="chain" id="PRO_5046339032" description="Peptidase M16 C-terminal domain-containing protein" evidence="1">
    <location>
        <begin position="26"/>
        <end position="446"/>
    </location>
</feature>
<feature type="signal peptide" evidence="1">
    <location>
        <begin position="1"/>
        <end position="25"/>
    </location>
</feature>
<sequence length="446" mass="48968">MKLSLLTVLSVVVSLILGTTHSATAQQSSYPITILSGLDRGQASVSLVWNINFENAAQERALHVLLLTKLNAGSPALDASESQDFRTINSAEFLIGGSPNHLVLTLLAPHETFDQVVDHAAEKLANKEIDPKWLKRIARNFRPIPSSKVRRPENVEAELTNYILFGGDGGATPPLTDVHQIILQAPDQIILNSQEYSFGDVPTRLKDAFGPPTTENQALQPHQPNPLPAGLIYVSDPEASETLVFLANSQEFSTDTNQAAADVLYKYMGYGPGSEMFRIVRQEQRASYDPRSHFTQLGNRLVLSGLSATTEAEIWQDTHQVIEQIYRDARNGKSTAEGLENSKNSMLNALIGNLRREPNWLAARYLEQYPERPPEGAIQLGLLGASFDLEVEQLNQLAPEALKPIDQMLTIVMGGGTEPPAELRNGNFCQLEIGQPLSVCLDQLSD</sequence>
<dbReference type="InterPro" id="IPR011249">
    <property type="entry name" value="Metalloenz_LuxS/M16"/>
</dbReference>
<keyword evidence="1" id="KW-0732">Signal</keyword>
<dbReference type="SUPFAM" id="SSF63411">
    <property type="entry name" value="LuxS/MPP-like metallohydrolase"/>
    <property type="match status" value="1"/>
</dbReference>
<dbReference type="Pfam" id="PF05193">
    <property type="entry name" value="Peptidase_M16_C"/>
    <property type="match status" value="1"/>
</dbReference>
<dbReference type="InterPro" id="IPR007863">
    <property type="entry name" value="Peptidase_M16_C"/>
</dbReference>
<evidence type="ECO:0000313" key="3">
    <source>
        <dbReference type="EMBL" id="GLQ36076.1"/>
    </source>
</evidence>
<feature type="domain" description="Peptidase M16 C-terminal" evidence="2">
    <location>
        <begin position="198"/>
        <end position="345"/>
    </location>
</feature>
<evidence type="ECO:0000259" key="2">
    <source>
        <dbReference type="Pfam" id="PF05193"/>
    </source>
</evidence>
<evidence type="ECO:0000256" key="1">
    <source>
        <dbReference type="SAM" id="SignalP"/>
    </source>
</evidence>